<evidence type="ECO:0000313" key="2">
    <source>
        <dbReference type="Proteomes" id="UP001180020"/>
    </source>
</evidence>
<reference evidence="1" key="2">
    <citation type="submission" date="2023-06" db="EMBL/GenBank/DDBJ databases">
        <authorList>
            <person name="Ma L."/>
            <person name="Liu K.-W."/>
            <person name="Li Z."/>
            <person name="Hsiao Y.-Y."/>
            <person name="Qi Y."/>
            <person name="Fu T."/>
            <person name="Tang G."/>
            <person name="Zhang D."/>
            <person name="Sun W.-H."/>
            <person name="Liu D.-K."/>
            <person name="Li Y."/>
            <person name="Chen G.-Z."/>
            <person name="Liu X.-D."/>
            <person name="Liao X.-Y."/>
            <person name="Jiang Y.-T."/>
            <person name="Yu X."/>
            <person name="Hao Y."/>
            <person name="Huang J."/>
            <person name="Zhao X.-W."/>
            <person name="Ke S."/>
            <person name="Chen Y.-Y."/>
            <person name="Wu W.-L."/>
            <person name="Hsu J.-L."/>
            <person name="Lin Y.-F."/>
            <person name="Huang M.-D."/>
            <person name="Li C.-Y."/>
            <person name="Huang L."/>
            <person name="Wang Z.-W."/>
            <person name="Zhao X."/>
            <person name="Zhong W.-Y."/>
            <person name="Peng D.-H."/>
            <person name="Ahmad S."/>
            <person name="Lan S."/>
            <person name="Zhang J.-S."/>
            <person name="Tsai W.-C."/>
            <person name="Van De Peer Y."/>
            <person name="Liu Z.-J."/>
        </authorList>
    </citation>
    <scope>NUCLEOTIDE SEQUENCE</scope>
    <source>
        <strain evidence="1">CP</strain>
        <tissue evidence="1">Leaves</tissue>
    </source>
</reference>
<dbReference type="AlphaFoldDB" id="A0AAV9DMD5"/>
<dbReference type="Proteomes" id="UP001180020">
    <property type="component" value="Unassembled WGS sequence"/>
</dbReference>
<name>A0AAV9DMD5_ACOCL</name>
<gene>
    <name evidence="1" type="ORF">QJS10_CPB12g00916</name>
</gene>
<proteinExistence type="predicted"/>
<dbReference type="EMBL" id="JAUJYO010000012">
    <property type="protein sequence ID" value="KAK1301683.1"/>
    <property type="molecule type" value="Genomic_DNA"/>
</dbReference>
<reference evidence="1" key="1">
    <citation type="journal article" date="2023" name="Nat. Commun.">
        <title>Diploid and tetraploid genomes of Acorus and the evolution of monocots.</title>
        <authorList>
            <person name="Ma L."/>
            <person name="Liu K.W."/>
            <person name="Li Z."/>
            <person name="Hsiao Y.Y."/>
            <person name="Qi Y."/>
            <person name="Fu T."/>
            <person name="Tang G.D."/>
            <person name="Zhang D."/>
            <person name="Sun W.H."/>
            <person name="Liu D.K."/>
            <person name="Li Y."/>
            <person name="Chen G.Z."/>
            <person name="Liu X.D."/>
            <person name="Liao X.Y."/>
            <person name="Jiang Y.T."/>
            <person name="Yu X."/>
            <person name="Hao Y."/>
            <person name="Huang J."/>
            <person name="Zhao X.W."/>
            <person name="Ke S."/>
            <person name="Chen Y.Y."/>
            <person name="Wu W.L."/>
            <person name="Hsu J.L."/>
            <person name="Lin Y.F."/>
            <person name="Huang M.D."/>
            <person name="Li C.Y."/>
            <person name="Huang L."/>
            <person name="Wang Z.W."/>
            <person name="Zhao X."/>
            <person name="Zhong W.Y."/>
            <person name="Peng D.H."/>
            <person name="Ahmad S."/>
            <person name="Lan S."/>
            <person name="Zhang J.S."/>
            <person name="Tsai W.C."/>
            <person name="Van de Peer Y."/>
            <person name="Liu Z.J."/>
        </authorList>
    </citation>
    <scope>NUCLEOTIDE SEQUENCE</scope>
    <source>
        <strain evidence="1">CP</strain>
    </source>
</reference>
<protein>
    <submittedName>
        <fullName evidence="1">Uncharacterized protein</fullName>
    </submittedName>
</protein>
<sequence>MDEVVTQEPLVSGQVEVTKKVQEDEMVAAALVVNAQERNSQSSNGDTFKGVLNPIGGGESVQERNDVIAVDQVVLALQPVVDSIVVSPLPKMD</sequence>
<comment type="caution">
    <text evidence="1">The sequence shown here is derived from an EMBL/GenBank/DDBJ whole genome shotgun (WGS) entry which is preliminary data.</text>
</comment>
<evidence type="ECO:0000313" key="1">
    <source>
        <dbReference type="EMBL" id="KAK1301683.1"/>
    </source>
</evidence>
<organism evidence="1 2">
    <name type="scientific">Acorus calamus</name>
    <name type="common">Sweet flag</name>
    <dbReference type="NCBI Taxonomy" id="4465"/>
    <lineage>
        <taxon>Eukaryota</taxon>
        <taxon>Viridiplantae</taxon>
        <taxon>Streptophyta</taxon>
        <taxon>Embryophyta</taxon>
        <taxon>Tracheophyta</taxon>
        <taxon>Spermatophyta</taxon>
        <taxon>Magnoliopsida</taxon>
        <taxon>Liliopsida</taxon>
        <taxon>Acoraceae</taxon>
        <taxon>Acorus</taxon>
    </lineage>
</organism>
<keyword evidence="2" id="KW-1185">Reference proteome</keyword>
<accession>A0AAV9DMD5</accession>